<feature type="domain" description="Ketoreductase" evidence="2">
    <location>
        <begin position="11"/>
        <end position="191"/>
    </location>
</feature>
<accession>A0ABT8X4F2</accession>
<reference evidence="3" key="1">
    <citation type="submission" date="2023-07" db="EMBL/GenBank/DDBJ databases">
        <title>Two novel species in the genus Flavivirga.</title>
        <authorList>
            <person name="Kwon K."/>
        </authorList>
    </citation>
    <scope>NUCLEOTIDE SEQUENCE</scope>
    <source>
        <strain evidence="3">KACC 14157</strain>
    </source>
</reference>
<protein>
    <submittedName>
        <fullName evidence="3">Glucose 1-dehydrogenase</fullName>
        <ecNumber evidence="3">1.1.1.47</ecNumber>
    </submittedName>
</protein>
<dbReference type="PANTHER" id="PTHR42879">
    <property type="entry name" value="3-OXOACYL-(ACYL-CARRIER-PROTEIN) REDUCTASE"/>
    <property type="match status" value="1"/>
</dbReference>
<dbReference type="NCBIfam" id="NF005559">
    <property type="entry name" value="PRK07231.1"/>
    <property type="match status" value="1"/>
</dbReference>
<evidence type="ECO:0000259" key="2">
    <source>
        <dbReference type="SMART" id="SM00822"/>
    </source>
</evidence>
<dbReference type="Proteomes" id="UP001176891">
    <property type="component" value="Unassembled WGS sequence"/>
</dbReference>
<evidence type="ECO:0000256" key="1">
    <source>
        <dbReference type="ARBA" id="ARBA00006484"/>
    </source>
</evidence>
<dbReference type="PANTHER" id="PTHR42879:SF2">
    <property type="entry name" value="3-OXOACYL-[ACYL-CARRIER-PROTEIN] REDUCTASE FABG"/>
    <property type="match status" value="1"/>
</dbReference>
<keyword evidence="3" id="KW-0560">Oxidoreductase</keyword>
<name>A0ABT8X4F2_9FLAO</name>
<dbReference type="EMBL" id="JAUOEM010000005">
    <property type="protein sequence ID" value="MDO5988846.1"/>
    <property type="molecule type" value="Genomic_DNA"/>
</dbReference>
<comment type="caution">
    <text evidence="3">The sequence shown here is derived from an EMBL/GenBank/DDBJ whole genome shotgun (WGS) entry which is preliminary data.</text>
</comment>
<dbReference type="InterPro" id="IPR057326">
    <property type="entry name" value="KR_dom"/>
</dbReference>
<evidence type="ECO:0000313" key="3">
    <source>
        <dbReference type="EMBL" id="MDO5988846.1"/>
    </source>
</evidence>
<organism evidence="3 4">
    <name type="scientific">Flavivirga amylovorans</name>
    <dbReference type="NCBI Taxonomy" id="870486"/>
    <lineage>
        <taxon>Bacteria</taxon>
        <taxon>Pseudomonadati</taxon>
        <taxon>Bacteroidota</taxon>
        <taxon>Flavobacteriia</taxon>
        <taxon>Flavobacteriales</taxon>
        <taxon>Flavobacteriaceae</taxon>
        <taxon>Flavivirga</taxon>
    </lineage>
</organism>
<dbReference type="InterPro" id="IPR036291">
    <property type="entry name" value="NAD(P)-bd_dom_sf"/>
</dbReference>
<evidence type="ECO:0000313" key="4">
    <source>
        <dbReference type="Proteomes" id="UP001176891"/>
    </source>
</evidence>
<dbReference type="SUPFAM" id="SSF51735">
    <property type="entry name" value="NAD(P)-binding Rossmann-fold domains"/>
    <property type="match status" value="1"/>
</dbReference>
<proteinExistence type="inferred from homology"/>
<dbReference type="Gene3D" id="3.40.50.720">
    <property type="entry name" value="NAD(P)-binding Rossmann-like Domain"/>
    <property type="match status" value="1"/>
</dbReference>
<sequence length="253" mass="27191">MGLAVFSLENKIALVTGGGTGIGLGIAKAYIEAGATVVITGRREQVLKEAVDELGENAQYRVNDITNKKEIPSLVKDIETNIGPVDILVNNAGIHYKGMAQETSDEDFERILQTNVMSVFSLTRECAKYMLERKKGSILMIGSMAGLFGIDKVVAYGTSKTALTGLVNALVTEYSTSNVRVNAIAPGWIESNMFLKAIESDEKRKQQITNRIAMDRFGQTSDIGNAAVFLSSEAAKYITGVVLPVDGGATVNF</sequence>
<dbReference type="PRINTS" id="PR00081">
    <property type="entry name" value="GDHRDH"/>
</dbReference>
<gene>
    <name evidence="3" type="ORF">Q4Q39_15655</name>
</gene>
<dbReference type="Pfam" id="PF13561">
    <property type="entry name" value="adh_short_C2"/>
    <property type="match status" value="1"/>
</dbReference>
<dbReference type="RefSeq" id="WP_303283497.1">
    <property type="nucleotide sequence ID" value="NZ_BAABCZ010000004.1"/>
</dbReference>
<dbReference type="InterPro" id="IPR002347">
    <property type="entry name" value="SDR_fam"/>
</dbReference>
<dbReference type="GO" id="GO:0047936">
    <property type="term" value="F:glucose 1-dehydrogenase [NAD(P)+] activity"/>
    <property type="evidence" value="ECO:0007669"/>
    <property type="project" value="UniProtKB-EC"/>
</dbReference>
<keyword evidence="4" id="KW-1185">Reference proteome</keyword>
<comment type="similarity">
    <text evidence="1">Belongs to the short-chain dehydrogenases/reductases (SDR) family.</text>
</comment>
<dbReference type="PRINTS" id="PR00080">
    <property type="entry name" value="SDRFAMILY"/>
</dbReference>
<dbReference type="InterPro" id="IPR050259">
    <property type="entry name" value="SDR"/>
</dbReference>
<dbReference type="EC" id="1.1.1.47" evidence="3"/>
<dbReference type="SMART" id="SM00822">
    <property type="entry name" value="PKS_KR"/>
    <property type="match status" value="1"/>
</dbReference>